<dbReference type="Proteomes" id="UP000199800">
    <property type="component" value="Unassembled WGS sequence"/>
</dbReference>
<dbReference type="SMART" id="SM00411">
    <property type="entry name" value="BHL"/>
    <property type="match status" value="1"/>
</dbReference>
<dbReference type="GO" id="GO:0006270">
    <property type="term" value="P:DNA replication initiation"/>
    <property type="evidence" value="ECO:0007669"/>
    <property type="project" value="UniProtKB-ARBA"/>
</dbReference>
<accession>A0A1I0EB88</accession>
<reference evidence="5 6" key="1">
    <citation type="submission" date="2016-10" db="EMBL/GenBank/DDBJ databases">
        <authorList>
            <person name="de Groot N.N."/>
        </authorList>
    </citation>
    <scope>NUCLEOTIDE SEQUENCE [LARGE SCALE GENOMIC DNA]</scope>
    <source>
        <strain evidence="5 6">DSM 1801</strain>
    </source>
</reference>
<dbReference type="AlphaFoldDB" id="A0A1I0EB88"/>
<dbReference type="GO" id="GO:0042802">
    <property type="term" value="F:identical protein binding"/>
    <property type="evidence" value="ECO:0007669"/>
    <property type="project" value="UniProtKB-ARBA"/>
</dbReference>
<keyword evidence="6" id="KW-1185">Reference proteome</keyword>
<evidence type="ECO:0000256" key="3">
    <source>
        <dbReference type="ARBA" id="ARBA00023125"/>
    </source>
</evidence>
<comment type="similarity">
    <text evidence="1 4">Belongs to the bacterial histone-like protein family.</text>
</comment>
<sequence length="90" mass="9780">MNKAELVAAIAEKTELSKKDSEKALKAFIDVVTEELIKGEKISLIGFGTFEVSERAAREGRNPQTGKTMQIAACKAPKFKAGKQLKDALN</sequence>
<dbReference type="InterPro" id="IPR020816">
    <property type="entry name" value="Histone-like_DNA-bd_CS"/>
</dbReference>
<evidence type="ECO:0000256" key="1">
    <source>
        <dbReference type="ARBA" id="ARBA00010529"/>
    </source>
</evidence>
<dbReference type="OrthoDB" id="9799835at2"/>
<evidence type="ECO:0000313" key="6">
    <source>
        <dbReference type="Proteomes" id="UP000199800"/>
    </source>
</evidence>
<dbReference type="InterPro" id="IPR010992">
    <property type="entry name" value="IHF-like_DNA-bd_dom_sf"/>
</dbReference>
<keyword evidence="2" id="KW-0226">DNA condensation</keyword>
<dbReference type="Pfam" id="PF00216">
    <property type="entry name" value="Bac_DNA_binding"/>
    <property type="match status" value="1"/>
</dbReference>
<dbReference type="GO" id="GO:0003677">
    <property type="term" value="F:DNA binding"/>
    <property type="evidence" value="ECO:0007669"/>
    <property type="project" value="UniProtKB-KW"/>
</dbReference>
<dbReference type="GO" id="GO:0030527">
    <property type="term" value="F:structural constituent of chromatin"/>
    <property type="evidence" value="ECO:0007669"/>
    <property type="project" value="InterPro"/>
</dbReference>
<gene>
    <name evidence="5" type="ORF">SAMN04487772_11953</name>
</gene>
<evidence type="ECO:0000256" key="4">
    <source>
        <dbReference type="RuleBase" id="RU003939"/>
    </source>
</evidence>
<dbReference type="GO" id="GO:0030261">
    <property type="term" value="P:chromosome condensation"/>
    <property type="evidence" value="ECO:0007669"/>
    <property type="project" value="UniProtKB-KW"/>
</dbReference>
<proteinExistence type="inferred from homology"/>
<organism evidence="5 6">
    <name type="scientific">[Clostridium] polysaccharolyticum</name>
    <dbReference type="NCBI Taxonomy" id="29364"/>
    <lineage>
        <taxon>Bacteria</taxon>
        <taxon>Bacillati</taxon>
        <taxon>Bacillota</taxon>
        <taxon>Clostridia</taxon>
        <taxon>Lachnospirales</taxon>
        <taxon>Lachnospiraceae</taxon>
    </lineage>
</organism>
<dbReference type="STRING" id="29364.SAMN04487772_11953"/>
<name>A0A1I0EB88_9FIRM</name>
<dbReference type="GO" id="GO:1990178">
    <property type="term" value="C:HU-DNA complex"/>
    <property type="evidence" value="ECO:0007669"/>
    <property type="project" value="UniProtKB-ARBA"/>
</dbReference>
<dbReference type="FunFam" id="4.10.520.10:FF:000001">
    <property type="entry name" value="DNA-binding protein HU"/>
    <property type="match status" value="1"/>
</dbReference>
<dbReference type="CDD" id="cd13831">
    <property type="entry name" value="HU"/>
    <property type="match status" value="1"/>
</dbReference>
<protein>
    <submittedName>
        <fullName evidence="5">DNA-binding protein HU-beta</fullName>
    </submittedName>
</protein>
<dbReference type="GO" id="GO:0010467">
    <property type="term" value="P:gene expression"/>
    <property type="evidence" value="ECO:0007669"/>
    <property type="project" value="UniProtKB-ARBA"/>
</dbReference>
<dbReference type="PANTHER" id="PTHR33175">
    <property type="entry name" value="DNA-BINDING PROTEIN HU"/>
    <property type="match status" value="1"/>
</dbReference>
<dbReference type="SUPFAM" id="SSF47729">
    <property type="entry name" value="IHF-like DNA-binding proteins"/>
    <property type="match status" value="1"/>
</dbReference>
<dbReference type="GO" id="GO:0005829">
    <property type="term" value="C:cytosol"/>
    <property type="evidence" value="ECO:0007669"/>
    <property type="project" value="UniProtKB-ARBA"/>
</dbReference>
<dbReference type="GO" id="GO:1990103">
    <property type="term" value="C:DnaA-HU complex"/>
    <property type="evidence" value="ECO:0007669"/>
    <property type="project" value="UniProtKB-ARBA"/>
</dbReference>
<dbReference type="PROSITE" id="PS00045">
    <property type="entry name" value="HISTONE_LIKE"/>
    <property type="match status" value="1"/>
</dbReference>
<dbReference type="PANTHER" id="PTHR33175:SF3">
    <property type="entry name" value="DNA-BINDING PROTEIN HU-BETA"/>
    <property type="match status" value="1"/>
</dbReference>
<dbReference type="RefSeq" id="WP_092478431.1">
    <property type="nucleotide sequence ID" value="NZ_FOHN01000019.1"/>
</dbReference>
<evidence type="ECO:0000256" key="2">
    <source>
        <dbReference type="ARBA" id="ARBA00023067"/>
    </source>
</evidence>
<dbReference type="InterPro" id="IPR000119">
    <property type="entry name" value="Hist_DNA-bd"/>
</dbReference>
<dbReference type="PRINTS" id="PR01727">
    <property type="entry name" value="DNABINDINGHU"/>
</dbReference>
<evidence type="ECO:0000313" key="5">
    <source>
        <dbReference type="EMBL" id="SET41688.1"/>
    </source>
</evidence>
<dbReference type="EMBL" id="FOHN01000019">
    <property type="protein sequence ID" value="SET41688.1"/>
    <property type="molecule type" value="Genomic_DNA"/>
</dbReference>
<keyword evidence="3 5" id="KW-0238">DNA-binding</keyword>
<dbReference type="Gene3D" id="4.10.520.10">
    <property type="entry name" value="IHF-like DNA-binding proteins"/>
    <property type="match status" value="1"/>
</dbReference>